<accession>A0A3A4A5N9</accession>
<evidence type="ECO:0000313" key="13">
    <source>
        <dbReference type="Proteomes" id="UP000265768"/>
    </source>
</evidence>
<evidence type="ECO:0000256" key="6">
    <source>
        <dbReference type="ARBA" id="ARBA00022603"/>
    </source>
</evidence>
<evidence type="ECO:0000256" key="7">
    <source>
        <dbReference type="ARBA" id="ARBA00022679"/>
    </source>
</evidence>
<comment type="caution">
    <text evidence="12">The sequence shown here is derived from an EMBL/GenBank/DDBJ whole genome shotgun (WGS) entry which is preliminary data.</text>
</comment>
<evidence type="ECO:0000256" key="8">
    <source>
        <dbReference type="ARBA" id="ARBA00022691"/>
    </source>
</evidence>
<comment type="similarity">
    <text evidence="2">Belongs to the methyltransferase superfamily. L-isoaspartyl/D-aspartyl protein methyltransferase family.</text>
</comment>
<organism evidence="12 13">
    <name type="scientific">Bailinhaonella thermotolerans</name>
    <dbReference type="NCBI Taxonomy" id="1070861"/>
    <lineage>
        <taxon>Bacteria</taxon>
        <taxon>Bacillati</taxon>
        <taxon>Actinomycetota</taxon>
        <taxon>Actinomycetes</taxon>
        <taxon>Streptosporangiales</taxon>
        <taxon>Streptosporangiaceae</taxon>
        <taxon>Bailinhaonella</taxon>
    </lineage>
</organism>
<dbReference type="InterPro" id="IPR029063">
    <property type="entry name" value="SAM-dependent_MTases_sf"/>
</dbReference>
<evidence type="ECO:0000256" key="11">
    <source>
        <dbReference type="ARBA" id="ARBA00031350"/>
    </source>
</evidence>
<dbReference type="GO" id="GO:0004719">
    <property type="term" value="F:protein-L-isoaspartate (D-aspartate) O-methyltransferase activity"/>
    <property type="evidence" value="ECO:0007669"/>
    <property type="project" value="UniProtKB-EC"/>
</dbReference>
<gene>
    <name evidence="12" type="primary">fxlM</name>
    <name evidence="12" type="ORF">D5H75_33150</name>
</gene>
<evidence type="ECO:0000256" key="9">
    <source>
        <dbReference type="ARBA" id="ARBA00030757"/>
    </source>
</evidence>
<dbReference type="RefSeq" id="WP_119930533.1">
    <property type="nucleotide sequence ID" value="NZ_QZEY01000019.1"/>
</dbReference>
<dbReference type="SUPFAM" id="SSF53335">
    <property type="entry name" value="S-adenosyl-L-methionine-dependent methyltransferases"/>
    <property type="match status" value="1"/>
</dbReference>
<sequence>MSDRTPASARVRGQLADALIERIRALGRLRSRRVEEALRAVPRHVFVPDVELEVAYARRPVITKRAPDGTALSSASSPDIVAAMLEQSDVQPGARVLEIGTATGFNAALLAELAGASGQVTSIEIDHDLADGARTHLAAAGYPQVEVVCGDGALGAPQRAPFDRILVTAGAWDIPAAWWDQLAIGGRLVVPLRLHGSGLTRSLAFERPGPGHMISVSAEVCGFVPMRGLAAAASRTVDLAHGVTLTLDTADAPNETALTRALTSPARERWTGIVIGDRDPVQHLDLWLVTTAPVPFARLSVSPAAREQGLAATALRWSGAALYDGGALAYLALRPHPSGGQELGLIAHGPGADVLAEHTAALLGEWDTVRPTTPVITIHPALTPDDQLPAGYRVDRPAGRFTIAW</sequence>
<dbReference type="InterPro" id="IPR000682">
    <property type="entry name" value="PCMT"/>
</dbReference>
<keyword evidence="13" id="KW-1185">Reference proteome</keyword>
<dbReference type="GO" id="GO:0005737">
    <property type="term" value="C:cytoplasm"/>
    <property type="evidence" value="ECO:0007669"/>
    <property type="project" value="UniProtKB-SubCell"/>
</dbReference>
<evidence type="ECO:0000256" key="5">
    <source>
        <dbReference type="ARBA" id="ARBA00022490"/>
    </source>
</evidence>
<dbReference type="Pfam" id="PF01135">
    <property type="entry name" value="PCMT"/>
    <property type="match status" value="1"/>
</dbReference>
<keyword evidence="8" id="KW-0949">S-adenosyl-L-methionine</keyword>
<comment type="subcellular location">
    <subcellularLocation>
        <location evidence="1">Cytoplasm</location>
    </subcellularLocation>
</comment>
<keyword evidence="7 12" id="KW-0808">Transferase</keyword>
<keyword evidence="6 12" id="KW-0489">Methyltransferase</keyword>
<reference evidence="12 13" key="1">
    <citation type="submission" date="2018-09" db="EMBL/GenBank/DDBJ databases">
        <title>YIM 75507 draft genome.</title>
        <authorList>
            <person name="Tang S."/>
            <person name="Feng Y."/>
        </authorList>
    </citation>
    <scope>NUCLEOTIDE SEQUENCE [LARGE SCALE GENOMIC DNA]</scope>
    <source>
        <strain evidence="12 13">YIM 75507</strain>
    </source>
</reference>
<dbReference type="InterPro" id="IPR027573">
    <property type="entry name" value="Methyltran_FxLD"/>
</dbReference>
<dbReference type="OrthoDB" id="4035289at2"/>
<proteinExistence type="inferred from homology"/>
<dbReference type="PANTHER" id="PTHR11579:SF0">
    <property type="entry name" value="PROTEIN-L-ISOASPARTATE(D-ASPARTATE) O-METHYLTRANSFERASE"/>
    <property type="match status" value="1"/>
</dbReference>
<evidence type="ECO:0000256" key="1">
    <source>
        <dbReference type="ARBA" id="ARBA00004496"/>
    </source>
</evidence>
<name>A0A3A4A5N9_9ACTN</name>
<evidence type="ECO:0000256" key="4">
    <source>
        <dbReference type="ARBA" id="ARBA00013346"/>
    </source>
</evidence>
<dbReference type="GO" id="GO:0032259">
    <property type="term" value="P:methylation"/>
    <property type="evidence" value="ECO:0007669"/>
    <property type="project" value="UniProtKB-KW"/>
</dbReference>
<dbReference type="PANTHER" id="PTHR11579">
    <property type="entry name" value="PROTEIN-L-ISOASPARTATE O-METHYLTRANSFERASE"/>
    <property type="match status" value="1"/>
</dbReference>
<evidence type="ECO:0000256" key="2">
    <source>
        <dbReference type="ARBA" id="ARBA00005369"/>
    </source>
</evidence>
<evidence type="ECO:0000313" key="12">
    <source>
        <dbReference type="EMBL" id="RJL23221.1"/>
    </source>
</evidence>
<evidence type="ECO:0000256" key="3">
    <source>
        <dbReference type="ARBA" id="ARBA00011890"/>
    </source>
</evidence>
<dbReference type="Gene3D" id="3.40.50.150">
    <property type="entry name" value="Vaccinia Virus protein VP39"/>
    <property type="match status" value="1"/>
</dbReference>
<dbReference type="Proteomes" id="UP000265768">
    <property type="component" value="Unassembled WGS sequence"/>
</dbReference>
<dbReference type="AlphaFoldDB" id="A0A3A4A5N9"/>
<dbReference type="EC" id="2.1.1.77" evidence="3"/>
<dbReference type="CDD" id="cd02440">
    <property type="entry name" value="AdoMet_MTases"/>
    <property type="match status" value="1"/>
</dbReference>
<protein>
    <recommendedName>
        <fullName evidence="4">Protein-L-isoaspartate O-methyltransferase</fullName>
        <ecNumber evidence="3">2.1.1.77</ecNumber>
    </recommendedName>
    <alternativeName>
        <fullName evidence="11">L-isoaspartyl protein carboxyl methyltransferase</fullName>
    </alternativeName>
    <alternativeName>
        <fullName evidence="9">Protein L-isoaspartyl methyltransferase</fullName>
    </alternativeName>
    <alternativeName>
        <fullName evidence="10">Protein-beta-aspartate methyltransferase</fullName>
    </alternativeName>
</protein>
<evidence type="ECO:0000256" key="10">
    <source>
        <dbReference type="ARBA" id="ARBA00031323"/>
    </source>
</evidence>
<dbReference type="NCBIfam" id="TIGR04364">
    <property type="entry name" value="methyltran_FxLD"/>
    <property type="match status" value="1"/>
</dbReference>
<keyword evidence="5" id="KW-0963">Cytoplasm</keyword>
<dbReference type="EMBL" id="QZEY01000019">
    <property type="protein sequence ID" value="RJL23221.1"/>
    <property type="molecule type" value="Genomic_DNA"/>
</dbReference>